<gene>
    <name evidence="3" type="ORF">AVEN_44725_1</name>
</gene>
<dbReference type="PROSITE" id="PS50835">
    <property type="entry name" value="IG_LIKE"/>
    <property type="match status" value="1"/>
</dbReference>
<evidence type="ECO:0000313" key="4">
    <source>
        <dbReference type="Proteomes" id="UP000499080"/>
    </source>
</evidence>
<dbReference type="SMART" id="SM00034">
    <property type="entry name" value="CLECT"/>
    <property type="match status" value="2"/>
</dbReference>
<keyword evidence="4" id="KW-1185">Reference proteome</keyword>
<dbReference type="CDD" id="cd00037">
    <property type="entry name" value="CLECT"/>
    <property type="match status" value="2"/>
</dbReference>
<dbReference type="Gene3D" id="3.10.100.10">
    <property type="entry name" value="Mannose-Binding Protein A, subunit A"/>
    <property type="match status" value="2"/>
</dbReference>
<comment type="caution">
    <text evidence="3">The sequence shown here is derived from an EMBL/GenBank/DDBJ whole genome shotgun (WGS) entry which is preliminary data.</text>
</comment>
<reference evidence="3 4" key="1">
    <citation type="journal article" date="2019" name="Sci. Rep.">
        <title>Orb-weaving spider Araneus ventricosus genome elucidates the spidroin gene catalogue.</title>
        <authorList>
            <person name="Kono N."/>
            <person name="Nakamura H."/>
            <person name="Ohtoshi R."/>
            <person name="Moran D.A.P."/>
            <person name="Shinohara A."/>
            <person name="Yoshida Y."/>
            <person name="Fujiwara M."/>
            <person name="Mori M."/>
            <person name="Tomita M."/>
            <person name="Arakawa K."/>
        </authorList>
    </citation>
    <scope>NUCLEOTIDE SEQUENCE [LARGE SCALE GENOMIC DNA]</scope>
</reference>
<name>A0A4Y2QLM2_ARAVE</name>
<dbReference type="OrthoDB" id="6434904at2759"/>
<protein>
    <recommendedName>
        <fullName evidence="5">Ig-like domain-containing protein</fullName>
    </recommendedName>
</protein>
<feature type="domain" description="C-type lectin" evidence="1">
    <location>
        <begin position="230"/>
        <end position="351"/>
    </location>
</feature>
<dbReference type="InterPro" id="IPR016186">
    <property type="entry name" value="C-type_lectin-like/link_sf"/>
</dbReference>
<evidence type="ECO:0000313" key="3">
    <source>
        <dbReference type="EMBL" id="GBN64231.1"/>
    </source>
</evidence>
<evidence type="ECO:0008006" key="5">
    <source>
        <dbReference type="Google" id="ProtNLM"/>
    </source>
</evidence>
<organism evidence="3 4">
    <name type="scientific">Araneus ventricosus</name>
    <name type="common">Orbweaver spider</name>
    <name type="synonym">Epeira ventricosa</name>
    <dbReference type="NCBI Taxonomy" id="182803"/>
    <lineage>
        <taxon>Eukaryota</taxon>
        <taxon>Metazoa</taxon>
        <taxon>Ecdysozoa</taxon>
        <taxon>Arthropoda</taxon>
        <taxon>Chelicerata</taxon>
        <taxon>Arachnida</taxon>
        <taxon>Araneae</taxon>
        <taxon>Araneomorphae</taxon>
        <taxon>Entelegynae</taxon>
        <taxon>Araneoidea</taxon>
        <taxon>Araneidae</taxon>
        <taxon>Araneus</taxon>
    </lineage>
</organism>
<dbReference type="InterPro" id="IPR007110">
    <property type="entry name" value="Ig-like_dom"/>
</dbReference>
<dbReference type="Proteomes" id="UP000499080">
    <property type="component" value="Unassembled WGS sequence"/>
</dbReference>
<evidence type="ECO:0000259" key="2">
    <source>
        <dbReference type="PROSITE" id="PS50835"/>
    </source>
</evidence>
<accession>A0A4Y2QLM2</accession>
<dbReference type="SUPFAM" id="SSF56436">
    <property type="entry name" value="C-type lectin-like"/>
    <property type="match status" value="2"/>
</dbReference>
<sequence>MSLSCLASLIVGREFYKGKHGVTGSGHSGIPDLGDHIDNTLDDFGDKSKIPENAITFSIFLLGAKTKGFIYAKCISSLTFFQSLSSEWKVLCPEGFEVINLFYGLCFAIHEEKKTFEEAEEICKNQSSVLAGVYEIDQITFRRVPDTYWLQTRRDLREQTKEQSLQQWLENGSVIHRRNRAFCCEVGIGDCVIDQTLCDSTESHPFACVNYPISHLITDILSKTWRKLSHKRESFYFGERGWKKNWYEANKTCYSLPVKSTLLQSIRDSEEYSAFKYFYDSALEARSFWMNLFQDGDSLKWLSSPEEGPTFVDWRKDTDFYMKRSAGILTGIGSFSWSLEDPSSEHEIICETQDLKESHDTAVYVRTSVQSTLYGDPTIDLYCEQSGWYKASSFKWFIDGAEIYGVYISTHLILNSRQGPEPQIISQFQGYYYCSVDLDNTSKPIFSSKLLIRYPGVHTFILHMRSEIPENSNCSDLVFLELPFIGEFNKYLQANYQIGSRLFLKKVNCSG</sequence>
<feature type="domain" description="Ig-like" evidence="2">
    <location>
        <begin position="375"/>
        <end position="446"/>
    </location>
</feature>
<dbReference type="InterPro" id="IPR001304">
    <property type="entry name" value="C-type_lectin-like"/>
</dbReference>
<dbReference type="InterPro" id="IPR016187">
    <property type="entry name" value="CTDL_fold"/>
</dbReference>
<proteinExistence type="predicted"/>
<dbReference type="AlphaFoldDB" id="A0A4Y2QLM2"/>
<dbReference type="PROSITE" id="PS50041">
    <property type="entry name" value="C_TYPE_LECTIN_2"/>
    <property type="match status" value="1"/>
</dbReference>
<evidence type="ECO:0000259" key="1">
    <source>
        <dbReference type="PROSITE" id="PS50041"/>
    </source>
</evidence>
<dbReference type="EMBL" id="BGPR01014217">
    <property type="protein sequence ID" value="GBN64231.1"/>
    <property type="molecule type" value="Genomic_DNA"/>
</dbReference>